<dbReference type="SUPFAM" id="SSF53448">
    <property type="entry name" value="Nucleotide-diphospho-sugar transferases"/>
    <property type="match status" value="1"/>
</dbReference>
<feature type="domain" description="MobA-like NTP transferase" evidence="1">
    <location>
        <begin position="5"/>
        <end position="166"/>
    </location>
</feature>
<dbReference type="Proteomes" id="UP001597641">
    <property type="component" value="Unassembled WGS sequence"/>
</dbReference>
<name>A0ABW6BRG5_9BACT</name>
<reference evidence="3" key="1">
    <citation type="journal article" date="2019" name="Int. J. Syst. Evol. Microbiol.">
        <title>The Global Catalogue of Microorganisms (GCM) 10K type strain sequencing project: providing services to taxonomists for standard genome sequencing and annotation.</title>
        <authorList>
            <consortium name="The Broad Institute Genomics Platform"/>
            <consortium name="The Broad Institute Genome Sequencing Center for Infectious Disease"/>
            <person name="Wu L."/>
            <person name="Ma J."/>
        </authorList>
    </citation>
    <scope>NUCLEOTIDE SEQUENCE [LARGE SCALE GENOMIC DNA]</scope>
    <source>
        <strain evidence="3">KCTC 23984</strain>
    </source>
</reference>
<proteinExistence type="predicted"/>
<dbReference type="PANTHER" id="PTHR43777:SF1">
    <property type="entry name" value="MOLYBDENUM COFACTOR CYTIDYLYLTRANSFERASE"/>
    <property type="match status" value="1"/>
</dbReference>
<dbReference type="Pfam" id="PF12804">
    <property type="entry name" value="NTP_transf_3"/>
    <property type="match status" value="1"/>
</dbReference>
<gene>
    <name evidence="2" type="ORF">ACFS7Z_04155</name>
</gene>
<accession>A0ABW6BRG5</accession>
<sequence length="198" mass="21135">MTGLVLLAAGASKRLGKPKQELLYQGETLLQHAVYAAIKSVCKPIMVVLGANANQLSPKLSGENVVTAHNPDWQEGMASSLRVGLSELISIEPEVSDAIFMVCDQPFVDAALLDKLVQTKQESGKGIVASAYGDTLGTPALFDKAYFEELMALEGKGGAKEFLFKYNHDTASVPFPQGVVDIDTPADYDALLDSSSKD</sequence>
<evidence type="ECO:0000313" key="2">
    <source>
        <dbReference type="EMBL" id="MFD2999542.1"/>
    </source>
</evidence>
<dbReference type="Gene3D" id="3.90.550.10">
    <property type="entry name" value="Spore Coat Polysaccharide Biosynthesis Protein SpsA, Chain A"/>
    <property type="match status" value="1"/>
</dbReference>
<evidence type="ECO:0000259" key="1">
    <source>
        <dbReference type="Pfam" id="PF12804"/>
    </source>
</evidence>
<dbReference type="GO" id="GO:0016740">
    <property type="term" value="F:transferase activity"/>
    <property type="evidence" value="ECO:0007669"/>
    <property type="project" value="UniProtKB-KW"/>
</dbReference>
<keyword evidence="3" id="KW-1185">Reference proteome</keyword>
<dbReference type="RefSeq" id="WP_377481367.1">
    <property type="nucleotide sequence ID" value="NZ_JBHUOX010000002.1"/>
</dbReference>
<dbReference type="CDD" id="cd04182">
    <property type="entry name" value="GT_2_like_f"/>
    <property type="match status" value="1"/>
</dbReference>
<protein>
    <submittedName>
        <fullName evidence="2">NTP transferase domain-containing protein</fullName>
    </submittedName>
</protein>
<dbReference type="PANTHER" id="PTHR43777">
    <property type="entry name" value="MOLYBDENUM COFACTOR CYTIDYLYLTRANSFERASE"/>
    <property type="match status" value="1"/>
</dbReference>
<comment type="caution">
    <text evidence="2">The sequence shown here is derived from an EMBL/GenBank/DDBJ whole genome shotgun (WGS) entry which is preliminary data.</text>
</comment>
<dbReference type="InterPro" id="IPR029044">
    <property type="entry name" value="Nucleotide-diphossugar_trans"/>
</dbReference>
<dbReference type="InterPro" id="IPR025877">
    <property type="entry name" value="MobA-like_NTP_Trfase"/>
</dbReference>
<dbReference type="EMBL" id="JBHUOX010000002">
    <property type="protein sequence ID" value="MFD2999542.1"/>
    <property type="molecule type" value="Genomic_DNA"/>
</dbReference>
<keyword evidence="2" id="KW-0808">Transferase</keyword>
<evidence type="ECO:0000313" key="3">
    <source>
        <dbReference type="Proteomes" id="UP001597641"/>
    </source>
</evidence>
<organism evidence="2 3">
    <name type="scientific">Pontibacter toksunensis</name>
    <dbReference type="NCBI Taxonomy" id="1332631"/>
    <lineage>
        <taxon>Bacteria</taxon>
        <taxon>Pseudomonadati</taxon>
        <taxon>Bacteroidota</taxon>
        <taxon>Cytophagia</taxon>
        <taxon>Cytophagales</taxon>
        <taxon>Hymenobacteraceae</taxon>
        <taxon>Pontibacter</taxon>
    </lineage>
</organism>